<dbReference type="Pfam" id="PF06271">
    <property type="entry name" value="RDD"/>
    <property type="match status" value="1"/>
</dbReference>
<proteinExistence type="predicted"/>
<keyword evidence="4 6" id="KW-1133">Transmembrane helix</keyword>
<dbReference type="GO" id="GO:0005886">
    <property type="term" value="C:plasma membrane"/>
    <property type="evidence" value="ECO:0007669"/>
    <property type="project" value="UniProtKB-SubCell"/>
</dbReference>
<gene>
    <name evidence="8" type="primary">yckC_2</name>
    <name evidence="8" type="ORF">HFA01_29030</name>
</gene>
<feature type="transmembrane region" description="Helical" evidence="6">
    <location>
        <begin position="13"/>
        <end position="35"/>
    </location>
</feature>
<dbReference type="AlphaFoldDB" id="A0A511WWD9"/>
<feature type="transmembrane region" description="Helical" evidence="6">
    <location>
        <begin position="47"/>
        <end position="63"/>
    </location>
</feature>
<evidence type="ECO:0000259" key="7">
    <source>
        <dbReference type="Pfam" id="PF06271"/>
    </source>
</evidence>
<dbReference type="EMBL" id="BJYD01000026">
    <property type="protein sequence ID" value="GEN54641.1"/>
    <property type="molecule type" value="Genomic_DNA"/>
</dbReference>
<reference evidence="8 9" key="1">
    <citation type="submission" date="2019-07" db="EMBL/GenBank/DDBJ databases">
        <title>Whole genome shotgun sequence of Halobacillus faecis NBRC 103569.</title>
        <authorList>
            <person name="Hosoyama A."/>
            <person name="Uohara A."/>
            <person name="Ohji S."/>
            <person name="Ichikawa N."/>
        </authorList>
    </citation>
    <scope>NUCLEOTIDE SEQUENCE [LARGE SCALE GENOMIC DNA]</scope>
    <source>
        <strain evidence="8 9">NBRC 103569</strain>
    </source>
</reference>
<dbReference type="InterPro" id="IPR051791">
    <property type="entry name" value="Pra-immunoreactive"/>
</dbReference>
<comment type="caution">
    <text evidence="8">The sequence shown here is derived from an EMBL/GenBank/DDBJ whole genome shotgun (WGS) entry which is preliminary data.</text>
</comment>
<feature type="domain" description="RDD" evidence="7">
    <location>
        <begin position="6"/>
        <end position="128"/>
    </location>
</feature>
<keyword evidence="2" id="KW-1003">Cell membrane</keyword>
<evidence type="ECO:0000313" key="9">
    <source>
        <dbReference type="Proteomes" id="UP000321886"/>
    </source>
</evidence>
<evidence type="ECO:0000256" key="4">
    <source>
        <dbReference type="ARBA" id="ARBA00022989"/>
    </source>
</evidence>
<accession>A0A511WWD9</accession>
<evidence type="ECO:0000256" key="3">
    <source>
        <dbReference type="ARBA" id="ARBA00022692"/>
    </source>
</evidence>
<sequence>MDIKQPAGFWARFAARLLDGIILGVIFSLLTYVIYGEFFRDYSPLDILNTVYFIVLPIVWYGYTVGKKATGIRIVQKDGSEVGIKQMLLRELIGTLVYATTLGIGLIVSACMVGIREDKRAIHDFIAGTYVTHHVPEKSTSTYVQGNEVSQ</sequence>
<feature type="transmembrane region" description="Helical" evidence="6">
    <location>
        <begin position="96"/>
        <end position="115"/>
    </location>
</feature>
<name>A0A511WWD9_9BACI</name>
<dbReference type="PANTHER" id="PTHR36115:SF9">
    <property type="entry name" value="LMO1584 PROTEIN"/>
    <property type="match status" value="1"/>
</dbReference>
<dbReference type="RefSeq" id="WP_146817382.1">
    <property type="nucleotide sequence ID" value="NZ_BJYD01000026.1"/>
</dbReference>
<comment type="subcellular location">
    <subcellularLocation>
        <location evidence="1">Cell membrane</location>
        <topology evidence="1">Multi-pass membrane protein</topology>
    </subcellularLocation>
</comment>
<evidence type="ECO:0000256" key="5">
    <source>
        <dbReference type="ARBA" id="ARBA00023136"/>
    </source>
</evidence>
<dbReference type="InterPro" id="IPR010432">
    <property type="entry name" value="RDD"/>
</dbReference>
<evidence type="ECO:0000313" key="8">
    <source>
        <dbReference type="EMBL" id="GEN54641.1"/>
    </source>
</evidence>
<keyword evidence="5 6" id="KW-0472">Membrane</keyword>
<dbReference type="Proteomes" id="UP000321886">
    <property type="component" value="Unassembled WGS sequence"/>
</dbReference>
<keyword evidence="3 6" id="KW-0812">Transmembrane</keyword>
<evidence type="ECO:0000256" key="6">
    <source>
        <dbReference type="SAM" id="Phobius"/>
    </source>
</evidence>
<evidence type="ECO:0000256" key="2">
    <source>
        <dbReference type="ARBA" id="ARBA00022475"/>
    </source>
</evidence>
<organism evidence="8 9">
    <name type="scientific">Halobacillus faecis</name>
    <dbReference type="NCBI Taxonomy" id="360184"/>
    <lineage>
        <taxon>Bacteria</taxon>
        <taxon>Bacillati</taxon>
        <taxon>Bacillota</taxon>
        <taxon>Bacilli</taxon>
        <taxon>Bacillales</taxon>
        <taxon>Bacillaceae</taxon>
        <taxon>Halobacillus</taxon>
    </lineage>
</organism>
<dbReference type="PANTHER" id="PTHR36115">
    <property type="entry name" value="PROLINE-RICH ANTIGEN HOMOLOG-RELATED"/>
    <property type="match status" value="1"/>
</dbReference>
<keyword evidence="9" id="KW-1185">Reference proteome</keyword>
<evidence type="ECO:0000256" key="1">
    <source>
        <dbReference type="ARBA" id="ARBA00004651"/>
    </source>
</evidence>
<protein>
    <recommendedName>
        <fullName evidence="7">RDD domain-containing protein</fullName>
    </recommendedName>
</protein>
<dbReference type="OrthoDB" id="1787043at2"/>